<organism evidence="2 3">
    <name type="scientific">Flavipsychrobacter stenotrophus</name>
    <dbReference type="NCBI Taxonomy" id="2077091"/>
    <lineage>
        <taxon>Bacteria</taxon>
        <taxon>Pseudomonadati</taxon>
        <taxon>Bacteroidota</taxon>
        <taxon>Chitinophagia</taxon>
        <taxon>Chitinophagales</taxon>
        <taxon>Chitinophagaceae</taxon>
        <taxon>Flavipsychrobacter</taxon>
    </lineage>
</organism>
<reference evidence="2 3" key="1">
    <citation type="submission" date="2018-01" db="EMBL/GenBank/DDBJ databases">
        <title>A novel member of the phylum Bacteroidetes isolated from glacier ice.</title>
        <authorList>
            <person name="Liu Q."/>
            <person name="Xin Y.-H."/>
        </authorList>
    </citation>
    <scope>NUCLEOTIDE SEQUENCE [LARGE SCALE GENOMIC DNA]</scope>
    <source>
        <strain evidence="2 3">RB1R16</strain>
    </source>
</reference>
<name>A0A2S7ST00_9BACT</name>
<evidence type="ECO:0000313" key="2">
    <source>
        <dbReference type="EMBL" id="PQJ10043.1"/>
    </source>
</evidence>
<keyword evidence="1" id="KW-1133">Transmembrane helix</keyword>
<dbReference type="Proteomes" id="UP000239872">
    <property type="component" value="Unassembled WGS sequence"/>
</dbReference>
<dbReference type="EMBL" id="PPSL01000004">
    <property type="protein sequence ID" value="PQJ10043.1"/>
    <property type="molecule type" value="Genomic_DNA"/>
</dbReference>
<sequence length="149" mass="15858">MKKRILSIVTGLITGFLIISAGESFSGTLYPLPEGTDVNNKAQMILALAKMPMQAYLLLLSIYALAAMAVGIVTTLIAESGSTKIKNPTLTTEAISNKTWRPAVICGLVFTLGGVINATSLSHPTWFVIANAFAYVPTAYAGYLMAKKK</sequence>
<gene>
    <name evidence="2" type="ORF">CJD36_015200</name>
</gene>
<comment type="caution">
    <text evidence="2">The sequence shown here is derived from an EMBL/GenBank/DDBJ whole genome shotgun (WGS) entry which is preliminary data.</text>
</comment>
<protein>
    <submittedName>
        <fullName evidence="2">Uncharacterized protein</fullName>
    </submittedName>
</protein>
<feature type="transmembrane region" description="Helical" evidence="1">
    <location>
        <begin position="55"/>
        <end position="78"/>
    </location>
</feature>
<feature type="transmembrane region" description="Helical" evidence="1">
    <location>
        <begin position="99"/>
        <end position="119"/>
    </location>
</feature>
<evidence type="ECO:0000256" key="1">
    <source>
        <dbReference type="SAM" id="Phobius"/>
    </source>
</evidence>
<evidence type="ECO:0000313" key="3">
    <source>
        <dbReference type="Proteomes" id="UP000239872"/>
    </source>
</evidence>
<keyword evidence="1" id="KW-0812">Transmembrane</keyword>
<proteinExistence type="predicted"/>
<keyword evidence="3" id="KW-1185">Reference proteome</keyword>
<keyword evidence="1" id="KW-0472">Membrane</keyword>
<dbReference type="OrthoDB" id="893761at2"/>
<feature type="transmembrane region" description="Helical" evidence="1">
    <location>
        <begin position="125"/>
        <end position="146"/>
    </location>
</feature>
<dbReference type="AlphaFoldDB" id="A0A2S7ST00"/>
<dbReference type="RefSeq" id="WP_105040052.1">
    <property type="nucleotide sequence ID" value="NZ_PPSL01000004.1"/>
</dbReference>
<accession>A0A2S7ST00</accession>